<dbReference type="EMBL" id="CACTIH010003684">
    <property type="protein sequence ID" value="CAA2981962.1"/>
    <property type="molecule type" value="Genomic_DNA"/>
</dbReference>
<organism evidence="2 3">
    <name type="scientific">Olea europaea subsp. europaea</name>
    <dbReference type="NCBI Taxonomy" id="158383"/>
    <lineage>
        <taxon>Eukaryota</taxon>
        <taxon>Viridiplantae</taxon>
        <taxon>Streptophyta</taxon>
        <taxon>Embryophyta</taxon>
        <taxon>Tracheophyta</taxon>
        <taxon>Spermatophyta</taxon>
        <taxon>Magnoliopsida</taxon>
        <taxon>eudicotyledons</taxon>
        <taxon>Gunneridae</taxon>
        <taxon>Pentapetalae</taxon>
        <taxon>asterids</taxon>
        <taxon>lamiids</taxon>
        <taxon>Lamiales</taxon>
        <taxon>Oleaceae</taxon>
        <taxon>Oleeae</taxon>
        <taxon>Olea</taxon>
    </lineage>
</organism>
<feature type="compositionally biased region" description="Basic and acidic residues" evidence="1">
    <location>
        <begin position="102"/>
        <end position="111"/>
    </location>
</feature>
<feature type="compositionally biased region" description="Basic and acidic residues" evidence="1">
    <location>
        <begin position="169"/>
        <end position="188"/>
    </location>
</feature>
<evidence type="ECO:0000313" key="2">
    <source>
        <dbReference type="EMBL" id="CAA2981962.1"/>
    </source>
</evidence>
<evidence type="ECO:0000256" key="1">
    <source>
        <dbReference type="SAM" id="MobiDB-lite"/>
    </source>
</evidence>
<reference evidence="2 3" key="1">
    <citation type="submission" date="2019-12" db="EMBL/GenBank/DDBJ databases">
        <authorList>
            <person name="Alioto T."/>
            <person name="Alioto T."/>
            <person name="Gomez Garrido J."/>
        </authorList>
    </citation>
    <scope>NUCLEOTIDE SEQUENCE [LARGE SCALE GENOMIC DNA]</scope>
</reference>
<feature type="compositionally biased region" description="Basic residues" evidence="1">
    <location>
        <begin position="368"/>
        <end position="377"/>
    </location>
</feature>
<name>A0A8S0RRU3_OLEEU</name>
<protein>
    <submittedName>
        <fullName evidence="2">Uncharacterized protein</fullName>
    </submittedName>
</protein>
<comment type="caution">
    <text evidence="2">The sequence shown here is derived from an EMBL/GenBank/DDBJ whole genome shotgun (WGS) entry which is preliminary data.</text>
</comment>
<accession>A0A8S0RRU3</accession>
<evidence type="ECO:0000313" key="3">
    <source>
        <dbReference type="Proteomes" id="UP000594638"/>
    </source>
</evidence>
<feature type="compositionally biased region" description="Basic and acidic residues" evidence="1">
    <location>
        <begin position="284"/>
        <end position="296"/>
    </location>
</feature>
<keyword evidence="3" id="KW-1185">Reference proteome</keyword>
<feature type="region of interest" description="Disordered" evidence="1">
    <location>
        <begin position="1"/>
        <end position="190"/>
    </location>
</feature>
<dbReference type="Proteomes" id="UP000594638">
    <property type="component" value="Unassembled WGS sequence"/>
</dbReference>
<feature type="compositionally biased region" description="Basic and acidic residues" evidence="1">
    <location>
        <begin position="1"/>
        <end position="17"/>
    </location>
</feature>
<feature type="compositionally biased region" description="Basic and acidic residues" evidence="1">
    <location>
        <begin position="228"/>
        <end position="247"/>
    </location>
</feature>
<feature type="compositionally biased region" description="Basic and acidic residues" evidence="1">
    <location>
        <begin position="120"/>
        <end position="136"/>
    </location>
</feature>
<feature type="compositionally biased region" description="Basic and acidic residues" evidence="1">
    <location>
        <begin position="255"/>
        <end position="269"/>
    </location>
</feature>
<feature type="compositionally biased region" description="Basic and acidic residues" evidence="1">
    <location>
        <begin position="24"/>
        <end position="53"/>
    </location>
</feature>
<feature type="compositionally biased region" description="Basic and acidic residues" evidence="1">
    <location>
        <begin position="146"/>
        <end position="160"/>
    </location>
</feature>
<proteinExistence type="predicted"/>
<feature type="region of interest" description="Disordered" evidence="1">
    <location>
        <begin position="358"/>
        <end position="386"/>
    </location>
</feature>
<dbReference type="Gramene" id="OE9A118774T1">
    <property type="protein sequence ID" value="OE9A118774C1"/>
    <property type="gene ID" value="OE9A118774"/>
</dbReference>
<dbReference type="AlphaFoldDB" id="A0A8S0RRU3"/>
<feature type="region of interest" description="Disordered" evidence="1">
    <location>
        <begin position="207"/>
        <end position="332"/>
    </location>
</feature>
<sequence length="386" mass="41702">MSVQRKERSQPRRDRASDCGVRGADGDRKRGASGERLEGRDSGKKLLQRREGAGSDSNRGGIGPAIVGTAEPATIEIEGPAGSAWRGGIEEKIPSSARRLRERSQLRRDGSSDCGVRGASVDRKRGASGERLEGRNRGKNCFSGEKVQRRERSQPRRDGASDCGVHGAGGDRKRGASVERLKGRDRGKNCFSGKKAIAVGAYLMSIQHRERSKPRRDRASDCGVRGASGDRKRGASRERLEGRDRGKNCFSGENVQRRERSQPRRDRANDCGVRGAGSDRKRRASVERLKGRDRGKNCFSGKKGSDRNRGGTGPTIMGSKEPTALESEGPVGSAWRGGIFEKNCFSGEKAEGAIAIADGPGQRLWGPRSRRRSKVRGQRGALGGAG</sequence>
<dbReference type="OrthoDB" id="1750928at2759"/>
<gene>
    <name evidence="2" type="ORF">OLEA9_A118774</name>
</gene>